<organism evidence="2 3">
    <name type="scientific">Phytophthora boehmeriae</name>
    <dbReference type="NCBI Taxonomy" id="109152"/>
    <lineage>
        <taxon>Eukaryota</taxon>
        <taxon>Sar</taxon>
        <taxon>Stramenopiles</taxon>
        <taxon>Oomycota</taxon>
        <taxon>Peronosporomycetes</taxon>
        <taxon>Peronosporales</taxon>
        <taxon>Peronosporaceae</taxon>
        <taxon>Phytophthora</taxon>
    </lineage>
</organism>
<evidence type="ECO:0000259" key="1">
    <source>
        <dbReference type="PROSITE" id="PS51186"/>
    </source>
</evidence>
<dbReference type="GO" id="GO:0016747">
    <property type="term" value="F:acyltransferase activity, transferring groups other than amino-acyl groups"/>
    <property type="evidence" value="ECO:0007669"/>
    <property type="project" value="InterPro"/>
</dbReference>
<dbReference type="CDD" id="cd04301">
    <property type="entry name" value="NAT_SF"/>
    <property type="match status" value="1"/>
</dbReference>
<evidence type="ECO:0000313" key="3">
    <source>
        <dbReference type="Proteomes" id="UP000693981"/>
    </source>
</evidence>
<dbReference type="PROSITE" id="PS51186">
    <property type="entry name" value="GNAT"/>
    <property type="match status" value="1"/>
</dbReference>
<dbReference type="OrthoDB" id="73196at2759"/>
<name>A0A8T1WLA1_9STRA</name>
<sequence length="221" mass="24277">MDTLPSCRVCGHAHEQDSKCPVCGHTGRSRAFKCFTNKGTAFTFTVQAFDCFAQNQAGISDPSALGQANIGLWTFTKILRGRIFPNMEKELPDDTISRHLVSFVGDGPMGVARWRPVLEQSGSRVAIIEQFGIAGPKRRHGYGKQLLRAVIEDIEALFAQQAAHPEALVAYVPQTDSFAAMKLFQSASFQPESQVLEVTESTFVRMRLAWGHGCLTSASVR</sequence>
<evidence type="ECO:0000313" key="2">
    <source>
        <dbReference type="EMBL" id="KAG7394677.1"/>
    </source>
</evidence>
<dbReference type="Proteomes" id="UP000693981">
    <property type="component" value="Unassembled WGS sequence"/>
</dbReference>
<protein>
    <recommendedName>
        <fullName evidence="1">N-acetyltransferase domain-containing protein</fullName>
    </recommendedName>
</protein>
<dbReference type="InterPro" id="IPR000182">
    <property type="entry name" value="GNAT_dom"/>
</dbReference>
<dbReference type="Pfam" id="PF00583">
    <property type="entry name" value="Acetyltransf_1"/>
    <property type="match status" value="1"/>
</dbReference>
<feature type="domain" description="N-acetyltransferase" evidence="1">
    <location>
        <begin position="57"/>
        <end position="211"/>
    </location>
</feature>
<accession>A0A8T1WLA1</accession>
<reference evidence="2" key="1">
    <citation type="submission" date="2021-02" db="EMBL/GenBank/DDBJ databases">
        <authorList>
            <person name="Palmer J.M."/>
        </authorList>
    </citation>
    <scope>NUCLEOTIDE SEQUENCE</scope>
    <source>
        <strain evidence="2">SCRP23</strain>
    </source>
</reference>
<dbReference type="AlphaFoldDB" id="A0A8T1WLA1"/>
<dbReference type="EMBL" id="JAGDFL010000255">
    <property type="protein sequence ID" value="KAG7394677.1"/>
    <property type="molecule type" value="Genomic_DNA"/>
</dbReference>
<proteinExistence type="predicted"/>
<gene>
    <name evidence="2" type="ORF">PHYBOEH_004833</name>
</gene>
<keyword evidence="3" id="KW-1185">Reference proteome</keyword>
<comment type="caution">
    <text evidence="2">The sequence shown here is derived from an EMBL/GenBank/DDBJ whole genome shotgun (WGS) entry which is preliminary data.</text>
</comment>